<evidence type="ECO:0000313" key="1">
    <source>
        <dbReference type="EMBL" id="EWS74545.1"/>
    </source>
</evidence>
<sequence length="56" mass="6723">MEAEERYCSKLKLVFLEINSKYRLKLFVVIKDQHPNLNIKGLKEDDILLLRAQYNK</sequence>
<name>W7X5A7_TETTS</name>
<accession>W7X5A7</accession>
<dbReference type="EMBL" id="GG662708">
    <property type="protein sequence ID" value="EWS74545.1"/>
    <property type="molecule type" value="Genomic_DNA"/>
</dbReference>
<dbReference type="GeneID" id="24439347"/>
<dbReference type="KEGG" id="tet:TTHERM_000513197"/>
<protein>
    <submittedName>
        <fullName evidence="1">Uncharacterized protein</fullName>
    </submittedName>
</protein>
<keyword evidence="2" id="KW-1185">Reference proteome</keyword>
<dbReference type="RefSeq" id="XP_012652919.1">
    <property type="nucleotide sequence ID" value="XM_012797465.1"/>
</dbReference>
<dbReference type="InParanoid" id="W7X5A7"/>
<dbReference type="Proteomes" id="UP000009168">
    <property type="component" value="Unassembled WGS sequence"/>
</dbReference>
<dbReference type="AlphaFoldDB" id="W7X5A7"/>
<gene>
    <name evidence="1" type="ORF">TTHERM_000513197</name>
</gene>
<organism evidence="1 2">
    <name type="scientific">Tetrahymena thermophila (strain SB210)</name>
    <dbReference type="NCBI Taxonomy" id="312017"/>
    <lineage>
        <taxon>Eukaryota</taxon>
        <taxon>Sar</taxon>
        <taxon>Alveolata</taxon>
        <taxon>Ciliophora</taxon>
        <taxon>Intramacronucleata</taxon>
        <taxon>Oligohymenophorea</taxon>
        <taxon>Hymenostomatida</taxon>
        <taxon>Tetrahymenina</taxon>
        <taxon>Tetrahymenidae</taxon>
        <taxon>Tetrahymena</taxon>
    </lineage>
</organism>
<proteinExistence type="predicted"/>
<reference evidence="2" key="1">
    <citation type="journal article" date="2006" name="PLoS Biol.">
        <title>Macronuclear genome sequence of the ciliate Tetrahymena thermophila, a model eukaryote.</title>
        <authorList>
            <person name="Eisen J.A."/>
            <person name="Coyne R.S."/>
            <person name="Wu M."/>
            <person name="Wu D."/>
            <person name="Thiagarajan M."/>
            <person name="Wortman J.R."/>
            <person name="Badger J.H."/>
            <person name="Ren Q."/>
            <person name="Amedeo P."/>
            <person name="Jones K.M."/>
            <person name="Tallon L.J."/>
            <person name="Delcher A.L."/>
            <person name="Salzberg S.L."/>
            <person name="Silva J.C."/>
            <person name="Haas B.J."/>
            <person name="Majoros W.H."/>
            <person name="Farzad M."/>
            <person name="Carlton J.M."/>
            <person name="Smith R.K. Jr."/>
            <person name="Garg J."/>
            <person name="Pearlman R.E."/>
            <person name="Karrer K.M."/>
            <person name="Sun L."/>
            <person name="Manning G."/>
            <person name="Elde N.C."/>
            <person name="Turkewitz A.P."/>
            <person name="Asai D.J."/>
            <person name="Wilkes D.E."/>
            <person name="Wang Y."/>
            <person name="Cai H."/>
            <person name="Collins K."/>
            <person name="Stewart B.A."/>
            <person name="Lee S.R."/>
            <person name="Wilamowska K."/>
            <person name="Weinberg Z."/>
            <person name="Ruzzo W.L."/>
            <person name="Wloga D."/>
            <person name="Gaertig J."/>
            <person name="Frankel J."/>
            <person name="Tsao C.-C."/>
            <person name="Gorovsky M.A."/>
            <person name="Keeling P.J."/>
            <person name="Waller R.F."/>
            <person name="Patron N.J."/>
            <person name="Cherry J.M."/>
            <person name="Stover N.A."/>
            <person name="Krieger C.J."/>
            <person name="del Toro C."/>
            <person name="Ryder H.F."/>
            <person name="Williamson S.C."/>
            <person name="Barbeau R.A."/>
            <person name="Hamilton E.P."/>
            <person name="Orias E."/>
        </authorList>
    </citation>
    <scope>NUCLEOTIDE SEQUENCE [LARGE SCALE GENOMIC DNA]</scope>
    <source>
        <strain evidence="2">SB210</strain>
    </source>
</reference>
<evidence type="ECO:0000313" key="2">
    <source>
        <dbReference type="Proteomes" id="UP000009168"/>
    </source>
</evidence>